<evidence type="ECO:0000256" key="1">
    <source>
        <dbReference type="ARBA" id="ARBA00004141"/>
    </source>
</evidence>
<evidence type="ECO:0000256" key="4">
    <source>
        <dbReference type="ARBA" id="ARBA00023136"/>
    </source>
</evidence>
<evidence type="ECO:0000313" key="7">
    <source>
        <dbReference type="Proteomes" id="UP001161017"/>
    </source>
</evidence>
<feature type="transmembrane region" description="Helical" evidence="5">
    <location>
        <begin position="412"/>
        <end position="431"/>
    </location>
</feature>
<comment type="subcellular location">
    <subcellularLocation>
        <location evidence="1">Membrane</location>
        <topology evidence="1">Multi-pass membrane protein</topology>
    </subcellularLocation>
</comment>
<evidence type="ECO:0000256" key="3">
    <source>
        <dbReference type="ARBA" id="ARBA00022989"/>
    </source>
</evidence>
<evidence type="ECO:0000313" key="6">
    <source>
        <dbReference type="EMBL" id="MDI1492970.1"/>
    </source>
</evidence>
<accession>A0AA43QUT2</accession>
<dbReference type="Gene3D" id="1.20.58.340">
    <property type="entry name" value="Magnesium transport protein CorA, transmembrane region"/>
    <property type="match status" value="1"/>
</dbReference>
<keyword evidence="7" id="KW-1185">Reference proteome</keyword>
<dbReference type="Pfam" id="PF01544">
    <property type="entry name" value="CorA"/>
    <property type="match status" value="1"/>
</dbReference>
<dbReference type="EMBL" id="JAPUFD010000022">
    <property type="protein sequence ID" value="MDI1492970.1"/>
    <property type="molecule type" value="Genomic_DNA"/>
</dbReference>
<keyword evidence="2 5" id="KW-0812">Transmembrane</keyword>
<reference evidence="6" key="1">
    <citation type="journal article" date="2023" name="Genome Biol. Evol.">
        <title>First Whole Genome Sequence and Flow Cytometry Genome Size Data for the Lichen-Forming Fungus Ramalina farinacea (Ascomycota).</title>
        <authorList>
            <person name="Llewellyn T."/>
            <person name="Mian S."/>
            <person name="Hill R."/>
            <person name="Leitch I.J."/>
            <person name="Gaya E."/>
        </authorList>
    </citation>
    <scope>NUCLEOTIDE SEQUENCE</scope>
    <source>
        <strain evidence="6">LIQ254RAFAR</strain>
    </source>
</reference>
<gene>
    <name evidence="6" type="ORF">OHK93_004754</name>
</gene>
<dbReference type="GO" id="GO:0016020">
    <property type="term" value="C:membrane"/>
    <property type="evidence" value="ECO:0007669"/>
    <property type="project" value="UniProtKB-SubCell"/>
</dbReference>
<protein>
    <submittedName>
        <fullName evidence="6">Uncharacterized protein</fullName>
    </submittedName>
</protein>
<comment type="caution">
    <text evidence="6">The sequence shown here is derived from an EMBL/GenBank/DDBJ whole genome shotgun (WGS) entry which is preliminary data.</text>
</comment>
<evidence type="ECO:0000256" key="2">
    <source>
        <dbReference type="ARBA" id="ARBA00022692"/>
    </source>
</evidence>
<keyword evidence="4 5" id="KW-0472">Membrane</keyword>
<name>A0AA43QUT2_9LECA</name>
<proteinExistence type="predicted"/>
<sequence length="486" mass="55037">METWVENFFYSEPPQLGNAPDTRHSSGRSRVVDIFLICNPSAPARLSYNEAGKVTTPAQLIAAVDNGLIETTPNTLESRALDRVYYENNWRFARSFLCRQYVKDVRRSASGVSYEDPNVIRFERFLNAAARRHDLSFISRGLSTCDGKLLASKDRLLFTFGFDWLGGGSHIVRRTTAIALIIKVTKTDSIAAHCHGSWTSNNHLAHRRTAILFNELHAPDDGIPFTRWISPDAPGRDLWEAPADPGILVDDERTAIAFIYRFVARIWQEVVSDLEKVIDECSKHIIFAEQQAFHQLNVEKLESMAHETWRDMMKWHVLAKLIAAQRKSVSETRTYVRGLMKRLEPKSGSQEDSLLQHMEALTALEKTVSEDFRSRGQSITDLVYNLINVRNAQAAQRSADAAQQESRDLGRITWITFIFLPLIAVSGMFGMNVDVLVNKPPSIRWYFAAVVPFSVLILAAAFLTTKVPKRMRTRLLAKTLPDVKSE</sequence>
<organism evidence="6 7">
    <name type="scientific">Ramalina farinacea</name>
    <dbReference type="NCBI Taxonomy" id="258253"/>
    <lineage>
        <taxon>Eukaryota</taxon>
        <taxon>Fungi</taxon>
        <taxon>Dikarya</taxon>
        <taxon>Ascomycota</taxon>
        <taxon>Pezizomycotina</taxon>
        <taxon>Lecanoromycetes</taxon>
        <taxon>OSLEUM clade</taxon>
        <taxon>Lecanoromycetidae</taxon>
        <taxon>Lecanorales</taxon>
        <taxon>Lecanorineae</taxon>
        <taxon>Ramalinaceae</taxon>
        <taxon>Ramalina</taxon>
    </lineage>
</organism>
<dbReference type="GO" id="GO:0046873">
    <property type="term" value="F:metal ion transmembrane transporter activity"/>
    <property type="evidence" value="ECO:0007669"/>
    <property type="project" value="InterPro"/>
</dbReference>
<keyword evidence="3 5" id="KW-1133">Transmembrane helix</keyword>
<dbReference type="AlphaFoldDB" id="A0AA43QUT2"/>
<feature type="transmembrane region" description="Helical" evidence="5">
    <location>
        <begin position="443"/>
        <end position="464"/>
    </location>
</feature>
<evidence type="ECO:0000256" key="5">
    <source>
        <dbReference type="SAM" id="Phobius"/>
    </source>
</evidence>
<dbReference type="InterPro" id="IPR045863">
    <property type="entry name" value="CorA_TM1_TM2"/>
</dbReference>
<dbReference type="SUPFAM" id="SSF144083">
    <property type="entry name" value="Magnesium transport protein CorA, transmembrane region"/>
    <property type="match status" value="1"/>
</dbReference>
<dbReference type="InterPro" id="IPR002523">
    <property type="entry name" value="MgTranspt_CorA/ZnTranspt_ZntB"/>
</dbReference>
<dbReference type="Proteomes" id="UP001161017">
    <property type="component" value="Unassembled WGS sequence"/>
</dbReference>